<dbReference type="eggNOG" id="COG1832">
    <property type="taxonomic scope" value="Bacteria"/>
</dbReference>
<dbReference type="STRING" id="760142.Hipma_0222"/>
<keyword evidence="3" id="KW-1185">Reference proteome</keyword>
<dbReference type="Pfam" id="PF13380">
    <property type="entry name" value="CoA_binding_2"/>
    <property type="match status" value="1"/>
</dbReference>
<dbReference type="Gene3D" id="3.40.50.720">
    <property type="entry name" value="NAD(P)-binding Rossmann-like Domain"/>
    <property type="match status" value="1"/>
</dbReference>
<gene>
    <name evidence="2" type="ordered locus">Hipma_0222</name>
</gene>
<feature type="domain" description="CoA-binding" evidence="1">
    <location>
        <begin position="27"/>
        <end position="119"/>
    </location>
</feature>
<dbReference type="InterPro" id="IPR036291">
    <property type="entry name" value="NAD(P)-bd_dom_sf"/>
</dbReference>
<dbReference type="EMBL" id="CP002606">
    <property type="protein sequence ID" value="AEA33199.1"/>
    <property type="molecule type" value="Genomic_DNA"/>
</dbReference>
<name>F2LXL3_HIPMA</name>
<dbReference type="PANTHER" id="PTHR33303">
    <property type="entry name" value="CYTOPLASMIC PROTEIN-RELATED"/>
    <property type="match status" value="1"/>
</dbReference>
<proteinExistence type="predicted"/>
<dbReference type="AlphaFoldDB" id="F2LXL3"/>
<dbReference type="SUPFAM" id="SSF51735">
    <property type="entry name" value="NAD(P)-binding Rossmann-fold domains"/>
    <property type="match status" value="1"/>
</dbReference>
<dbReference type="OrthoDB" id="9804695at2"/>
<accession>F2LXL3</accession>
<evidence type="ECO:0000313" key="3">
    <source>
        <dbReference type="Proteomes" id="UP000008139"/>
    </source>
</evidence>
<reference evidence="3" key="2">
    <citation type="submission" date="2011-03" db="EMBL/GenBank/DDBJ databases">
        <title>The complete genome of Hippea maritima DSM 10411.</title>
        <authorList>
            <consortium name="US DOE Joint Genome Institute (JGI-PGF)"/>
            <person name="Lucas S."/>
            <person name="Copeland A."/>
            <person name="Lapidus A."/>
            <person name="Bruce D."/>
            <person name="Goodwin L."/>
            <person name="Pitluck S."/>
            <person name="Peters L."/>
            <person name="Kyrpides N."/>
            <person name="Mavromatis K."/>
            <person name="Pagani I."/>
            <person name="Ivanova N."/>
            <person name="Mikhailova N."/>
            <person name="Lu M."/>
            <person name="Detter J.C."/>
            <person name="Tapia R."/>
            <person name="Han C."/>
            <person name="Land M."/>
            <person name="Hauser L."/>
            <person name="Markowitz V."/>
            <person name="Cheng J.-F."/>
            <person name="Hugenholtz P."/>
            <person name="Woyke T."/>
            <person name="Wu D."/>
            <person name="Spring S."/>
            <person name="Schroeder M."/>
            <person name="Brambilla E."/>
            <person name="Klenk H.-P."/>
            <person name="Eisen J.A."/>
        </authorList>
    </citation>
    <scope>NUCLEOTIDE SEQUENCE [LARGE SCALE GENOMIC DNA]</scope>
    <source>
        <strain evidence="3">ATCC 700847 / DSM 10411 / MH2</strain>
    </source>
</reference>
<dbReference type="FunCoup" id="F2LXL3">
    <property type="interactions" value="104"/>
</dbReference>
<reference evidence="2 3" key="1">
    <citation type="journal article" date="2011" name="Stand. Genomic Sci.">
        <title>Complete genome sequence of the thermophilic sulfur-reducer Hippea maritima type strain (MH(2)).</title>
        <authorList>
            <person name="Huntemann M."/>
            <person name="Lu M."/>
            <person name="Nolan M."/>
            <person name="Lapidus A."/>
            <person name="Lucas S."/>
            <person name="Hammon N."/>
            <person name="Deshpande S."/>
            <person name="Cheng J.F."/>
            <person name="Tapia R."/>
            <person name="Han C."/>
            <person name="Goodwin L."/>
            <person name="Pitluck S."/>
            <person name="Liolios K."/>
            <person name="Pagani I."/>
            <person name="Ivanova N."/>
            <person name="Ovchinikova G."/>
            <person name="Pati A."/>
            <person name="Chen A."/>
            <person name="Palaniappan K."/>
            <person name="Land M."/>
            <person name="Hauser L."/>
            <person name="Jeffries C.D."/>
            <person name="Detter J.C."/>
            <person name="Brambilla E.M."/>
            <person name="Rohde M."/>
            <person name="Spring S."/>
            <person name="Goker M."/>
            <person name="Woyke T."/>
            <person name="Bristow J."/>
            <person name="Eisen J.A."/>
            <person name="Markowitz V."/>
            <person name="Hugenholtz P."/>
            <person name="Kyrpides N.C."/>
            <person name="Klenk H.P."/>
            <person name="Mavromatis K."/>
        </authorList>
    </citation>
    <scope>NUCLEOTIDE SEQUENCE [LARGE SCALE GENOMIC DNA]</scope>
    <source>
        <strain evidence="3">ATCC 700847 / DSM 10411 / MH2</strain>
    </source>
</reference>
<evidence type="ECO:0000259" key="1">
    <source>
        <dbReference type="SMART" id="SM00881"/>
    </source>
</evidence>
<dbReference type="HOGENOM" id="CLU_112567_0_0_7"/>
<sequence>MEIPKPDVCRVDFGQPTKEEERKIKEILKMKTIAVVGISPKETRPSNDVARYMLNHGYDVIPVRPASREILGRKCYRDLESIDRPVDVVDVFRRSEYCPEIAKKAVKIGAKALWLQEGVISEEAKRIAEEAGLLVIMDYCLKKAHQKYSKGL</sequence>
<dbReference type="PANTHER" id="PTHR33303:SF2">
    <property type="entry name" value="COA-BINDING DOMAIN-CONTAINING PROTEIN"/>
    <property type="match status" value="1"/>
</dbReference>
<dbReference type="KEGG" id="hmr:Hipma_0222"/>
<dbReference type="InParanoid" id="F2LXL3"/>
<evidence type="ECO:0000313" key="2">
    <source>
        <dbReference type="EMBL" id="AEA33199.1"/>
    </source>
</evidence>
<protein>
    <submittedName>
        <fullName evidence="2">CoA-binding domain protein</fullName>
    </submittedName>
</protein>
<organism evidence="2 3">
    <name type="scientific">Hippea maritima (strain ATCC 700847 / DSM 10411 / MH2)</name>
    <dbReference type="NCBI Taxonomy" id="760142"/>
    <lineage>
        <taxon>Bacteria</taxon>
        <taxon>Pseudomonadati</taxon>
        <taxon>Campylobacterota</taxon>
        <taxon>Desulfurellia</taxon>
        <taxon>Desulfurellales</taxon>
        <taxon>Hippeaceae</taxon>
        <taxon>Hippea</taxon>
    </lineage>
</organism>
<dbReference type="InterPro" id="IPR003781">
    <property type="entry name" value="CoA-bd"/>
</dbReference>
<dbReference type="SMART" id="SM00881">
    <property type="entry name" value="CoA_binding"/>
    <property type="match status" value="1"/>
</dbReference>
<dbReference type="Proteomes" id="UP000008139">
    <property type="component" value="Chromosome"/>
</dbReference>